<keyword evidence="11" id="KW-1185">Reference proteome</keyword>
<gene>
    <name evidence="10" type="primary">oppC_1</name>
    <name evidence="10" type="ORF">Pla163_27960</name>
</gene>
<feature type="domain" description="ABC transmembrane type-1" evidence="9">
    <location>
        <begin position="413"/>
        <end position="604"/>
    </location>
</feature>
<comment type="subcellular location">
    <subcellularLocation>
        <location evidence="1 7">Cell membrane</location>
        <topology evidence="1 7">Multi-pass membrane protein</topology>
    </subcellularLocation>
</comment>
<dbReference type="GO" id="GO:0055085">
    <property type="term" value="P:transmembrane transport"/>
    <property type="evidence" value="ECO:0007669"/>
    <property type="project" value="InterPro"/>
</dbReference>
<dbReference type="Proteomes" id="UP000319342">
    <property type="component" value="Chromosome"/>
</dbReference>
<feature type="transmembrane region" description="Helical" evidence="7">
    <location>
        <begin position="583"/>
        <end position="603"/>
    </location>
</feature>
<dbReference type="Pfam" id="PF12911">
    <property type="entry name" value="OppC_N"/>
    <property type="match status" value="1"/>
</dbReference>
<dbReference type="AlphaFoldDB" id="A0A518D2F3"/>
<evidence type="ECO:0000256" key="6">
    <source>
        <dbReference type="ARBA" id="ARBA00023136"/>
    </source>
</evidence>
<dbReference type="RefSeq" id="WP_145189427.1">
    <property type="nucleotide sequence ID" value="NZ_CP036290.1"/>
</dbReference>
<keyword evidence="3" id="KW-1003">Cell membrane</keyword>
<dbReference type="GO" id="GO:0005886">
    <property type="term" value="C:plasma membrane"/>
    <property type="evidence" value="ECO:0007669"/>
    <property type="project" value="UniProtKB-SubCell"/>
</dbReference>
<evidence type="ECO:0000256" key="5">
    <source>
        <dbReference type="ARBA" id="ARBA00022989"/>
    </source>
</evidence>
<accession>A0A518D2F3</accession>
<name>A0A518D2F3_9BACT</name>
<feature type="transmembrane region" description="Helical" evidence="7">
    <location>
        <begin position="280"/>
        <end position="297"/>
    </location>
</feature>
<comment type="similarity">
    <text evidence="7">Belongs to the binding-protein-dependent transport system permease family.</text>
</comment>
<keyword evidence="2 7" id="KW-0813">Transport</keyword>
<dbReference type="InterPro" id="IPR035906">
    <property type="entry name" value="MetI-like_sf"/>
</dbReference>
<evidence type="ECO:0000259" key="9">
    <source>
        <dbReference type="PROSITE" id="PS50928"/>
    </source>
</evidence>
<dbReference type="CDD" id="cd06261">
    <property type="entry name" value="TM_PBP2"/>
    <property type="match status" value="1"/>
</dbReference>
<dbReference type="SUPFAM" id="SSF161098">
    <property type="entry name" value="MetI-like"/>
    <property type="match status" value="1"/>
</dbReference>
<evidence type="ECO:0000313" key="10">
    <source>
        <dbReference type="EMBL" id="QDU85663.1"/>
    </source>
</evidence>
<keyword evidence="5 7" id="KW-1133">Transmembrane helix</keyword>
<dbReference type="EMBL" id="CP036290">
    <property type="protein sequence ID" value="QDU85663.1"/>
    <property type="molecule type" value="Genomic_DNA"/>
</dbReference>
<evidence type="ECO:0000313" key="11">
    <source>
        <dbReference type="Proteomes" id="UP000319342"/>
    </source>
</evidence>
<feature type="transmembrane region" description="Helical" evidence="7">
    <location>
        <begin position="477"/>
        <end position="499"/>
    </location>
</feature>
<reference evidence="10 11" key="1">
    <citation type="submission" date="2019-02" db="EMBL/GenBank/DDBJ databases">
        <title>Deep-cultivation of Planctomycetes and their phenomic and genomic characterization uncovers novel biology.</title>
        <authorList>
            <person name="Wiegand S."/>
            <person name="Jogler M."/>
            <person name="Boedeker C."/>
            <person name="Pinto D."/>
            <person name="Vollmers J."/>
            <person name="Rivas-Marin E."/>
            <person name="Kohn T."/>
            <person name="Peeters S.H."/>
            <person name="Heuer A."/>
            <person name="Rast P."/>
            <person name="Oberbeckmann S."/>
            <person name="Bunk B."/>
            <person name="Jeske O."/>
            <person name="Meyerdierks A."/>
            <person name="Storesund J.E."/>
            <person name="Kallscheuer N."/>
            <person name="Luecker S."/>
            <person name="Lage O.M."/>
            <person name="Pohl T."/>
            <person name="Merkel B.J."/>
            <person name="Hornburger P."/>
            <person name="Mueller R.-W."/>
            <person name="Bruemmer F."/>
            <person name="Labrenz M."/>
            <person name="Spormann A.M."/>
            <person name="Op den Camp H."/>
            <person name="Overmann J."/>
            <person name="Amann R."/>
            <person name="Jetten M.S.M."/>
            <person name="Mascher T."/>
            <person name="Medema M.H."/>
            <person name="Devos D.P."/>
            <person name="Kaster A.-K."/>
            <person name="Ovreas L."/>
            <person name="Rohde M."/>
            <person name="Galperin M.Y."/>
            <person name="Jogler C."/>
        </authorList>
    </citation>
    <scope>NUCLEOTIDE SEQUENCE [LARGE SCALE GENOMIC DNA]</scope>
    <source>
        <strain evidence="10 11">Pla163</strain>
    </source>
</reference>
<feature type="transmembrane region" description="Helical" evidence="7">
    <location>
        <begin position="415"/>
        <end position="441"/>
    </location>
</feature>
<dbReference type="PANTHER" id="PTHR43386">
    <property type="entry name" value="OLIGOPEPTIDE TRANSPORT SYSTEM PERMEASE PROTEIN APPC"/>
    <property type="match status" value="1"/>
</dbReference>
<feature type="transmembrane region" description="Helical" evidence="7">
    <location>
        <begin position="538"/>
        <end position="563"/>
    </location>
</feature>
<evidence type="ECO:0000256" key="2">
    <source>
        <dbReference type="ARBA" id="ARBA00022448"/>
    </source>
</evidence>
<feature type="transmembrane region" description="Helical" evidence="7">
    <location>
        <begin position="236"/>
        <end position="259"/>
    </location>
</feature>
<protein>
    <submittedName>
        <fullName evidence="10">Oligopeptide transport system permease protein OppC</fullName>
    </submittedName>
</protein>
<keyword evidence="6 7" id="KW-0472">Membrane</keyword>
<evidence type="ECO:0000256" key="7">
    <source>
        <dbReference type="RuleBase" id="RU363032"/>
    </source>
</evidence>
<evidence type="ECO:0000256" key="8">
    <source>
        <dbReference type="SAM" id="MobiDB-lite"/>
    </source>
</evidence>
<dbReference type="PROSITE" id="PS50928">
    <property type="entry name" value="ABC_TM1"/>
    <property type="match status" value="1"/>
</dbReference>
<dbReference type="InterPro" id="IPR000515">
    <property type="entry name" value="MetI-like"/>
</dbReference>
<evidence type="ECO:0000256" key="4">
    <source>
        <dbReference type="ARBA" id="ARBA00022692"/>
    </source>
</evidence>
<dbReference type="PANTHER" id="PTHR43386:SF1">
    <property type="entry name" value="D,D-DIPEPTIDE TRANSPORT SYSTEM PERMEASE PROTEIN DDPC-RELATED"/>
    <property type="match status" value="1"/>
</dbReference>
<feature type="transmembrane region" description="Helical" evidence="7">
    <location>
        <begin position="45"/>
        <end position="65"/>
    </location>
</feature>
<dbReference type="Pfam" id="PF00528">
    <property type="entry name" value="BPD_transp_1"/>
    <property type="match status" value="1"/>
</dbReference>
<sequence>MTEPTTRTTGNDGGGEWGDAEADGSKHYSKDYWDIVFHQLSRHRLFKVGVAVLALMYGVAIYAPFLAGDRPFKITGVDVEEYGTALRLLSPVASSMRGLVLQSPEDYDANRSETSPATLEEAIAVEREAAAIQLGILRTYAPDAAEEPFDAYEDALDAAIAAFESGDSDAAGEAVGEARSLARSLRTSHKGIVPPELLAARAAAEGETVESSAADEEPTEGIVLEPHTTYPLWSNIAWWELGMMVLWAFVLTWPLWNAFLNRVLLRGDRDAIRNWRMRKLGIALVVPVIAAVAWLFLTGGARDTFDASPLKSRLTAGTYLYVESPVFPLFPYGYSETHLEESFRPPTWTSKGKLDELGRPLDYEADADSGGMEAEFTPIEVRYGEPDRNSFWRHPAGVDGLGRDFVVRMIWGGRISLAVGILSALLLTVIGVVIGSVAGYFGGWIDVVIMRSIEIIQSIPAFFLILATMSFTDPDVIPPMFAIVIVIALIRWTGVARLVRGEFLRLREQEFVIAARALGFSSARTIFKHVLPNALSPVLVAAAFAVASGILTESAVSFLGFGIQAPKASWGSLVNVSRDPSHWWGQVFPGVLIFITVTCYNLVGDAVRDALDPKMKV</sequence>
<evidence type="ECO:0000256" key="3">
    <source>
        <dbReference type="ARBA" id="ARBA00022475"/>
    </source>
</evidence>
<feature type="region of interest" description="Disordered" evidence="8">
    <location>
        <begin position="1"/>
        <end position="21"/>
    </location>
</feature>
<dbReference type="InterPro" id="IPR050366">
    <property type="entry name" value="BP-dependent_transpt_permease"/>
</dbReference>
<dbReference type="InterPro" id="IPR025966">
    <property type="entry name" value="OppC_N"/>
</dbReference>
<keyword evidence="4 7" id="KW-0812">Transmembrane</keyword>
<organism evidence="10 11">
    <name type="scientific">Rohdeia mirabilis</name>
    <dbReference type="NCBI Taxonomy" id="2528008"/>
    <lineage>
        <taxon>Bacteria</taxon>
        <taxon>Pseudomonadati</taxon>
        <taxon>Planctomycetota</taxon>
        <taxon>Planctomycetia</taxon>
        <taxon>Planctomycetia incertae sedis</taxon>
        <taxon>Rohdeia</taxon>
    </lineage>
</organism>
<feature type="transmembrane region" description="Helical" evidence="7">
    <location>
        <begin position="453"/>
        <end position="471"/>
    </location>
</feature>
<proteinExistence type="inferred from homology"/>
<dbReference type="OrthoDB" id="9797852at2"/>
<evidence type="ECO:0000256" key="1">
    <source>
        <dbReference type="ARBA" id="ARBA00004651"/>
    </source>
</evidence>
<dbReference type="Gene3D" id="1.10.3720.10">
    <property type="entry name" value="MetI-like"/>
    <property type="match status" value="1"/>
</dbReference>